<dbReference type="EMBL" id="CP066744">
    <property type="protein sequence ID" value="QQK07351.1"/>
    <property type="molecule type" value="Genomic_DNA"/>
</dbReference>
<dbReference type="Proteomes" id="UP000595814">
    <property type="component" value="Chromosome"/>
</dbReference>
<accession>A0AC61MSE3</accession>
<evidence type="ECO:0000313" key="2">
    <source>
        <dbReference type="Proteomes" id="UP000595814"/>
    </source>
</evidence>
<keyword evidence="2" id="KW-1185">Reference proteome</keyword>
<evidence type="ECO:0000313" key="1">
    <source>
        <dbReference type="EMBL" id="QQK07351.1"/>
    </source>
</evidence>
<organism evidence="1 2">
    <name type="scientific">Miniphocaeibacter halophilus</name>
    <dbReference type="NCBI Taxonomy" id="2931922"/>
    <lineage>
        <taxon>Bacteria</taxon>
        <taxon>Bacillati</taxon>
        <taxon>Bacillota</taxon>
        <taxon>Tissierellia</taxon>
        <taxon>Tissierellales</taxon>
        <taxon>Peptoniphilaceae</taxon>
        <taxon>Miniphocaeibacter</taxon>
    </lineage>
</organism>
<name>A0AC61MSE3_9FIRM</name>
<sequence>MKKFNVVLLILLMVLSLSGCKLAKEETVKNPAYDTLVGGFVQFIEYGKEKEIKNIEDVKIEVKGKDTNKYIEVDGAEGYAFLAIATIDLENSYSTSETIASPCIEASADYKYEEGQSRFQINLKGKIYIDAETKGSLKLYPIYLTDDNKYYIGKNKYVFGLDLDGNYFQNFEEGNYEKISISENFNNKLNKKEQSNTVELEVKKILRKKEIKIIEMDKNNNMLNIEKFNYSNLPYRIEINSNTEYILLEETTDKNLIERKIINYVDDELEQFRFGDNTVTFPIFNNGNIAEIKNIKIEKDI</sequence>
<gene>
    <name evidence="1" type="ORF">JFY71_08495</name>
</gene>
<proteinExistence type="predicted"/>
<protein>
    <submittedName>
        <fullName evidence="1">Uncharacterized protein</fullName>
    </submittedName>
</protein>
<reference evidence="1 2" key="1">
    <citation type="journal article" date="2022" name="Int. J. Syst. Evol. Microbiol.">
        <title>Miniphocaeibacter halophilus sp. nov., an ammonium-tolerant acetate-producing bacterium isolated from a biogas system.</title>
        <authorList>
            <person name="Schnurer A."/>
            <person name="Singh A."/>
            <person name="Bi S."/>
            <person name="Qiao W."/>
            <person name="Westerholm M."/>
        </authorList>
    </citation>
    <scope>NUCLEOTIDE SEQUENCE [LARGE SCALE GENOMIC DNA]</scope>
    <source>
        <strain evidence="1 2">AMB_01</strain>
    </source>
</reference>